<dbReference type="PANTHER" id="PTHR42947:SF1">
    <property type="entry name" value="COB--COM HETERODISULFIDE REDUCTASE SUBUNIT B 1"/>
    <property type="match status" value="1"/>
</dbReference>
<gene>
    <name evidence="3" type="ORF">DRJ26_05005</name>
</gene>
<dbReference type="Pfam" id="PF02754">
    <property type="entry name" value="CCG"/>
    <property type="match status" value="1"/>
</dbReference>
<evidence type="ECO:0000259" key="2">
    <source>
        <dbReference type="Pfam" id="PF02754"/>
    </source>
</evidence>
<dbReference type="Gene3D" id="1.20.1050.140">
    <property type="match status" value="1"/>
</dbReference>
<protein>
    <submittedName>
        <fullName evidence="3">CoB--CoM heterodisulfide reductase subunit B</fullName>
    </submittedName>
</protein>
<name>A0A497EYM8_9CREN</name>
<feature type="domain" description="Cysteine-rich" evidence="2">
    <location>
        <begin position="72"/>
        <end position="156"/>
    </location>
</feature>
<dbReference type="Proteomes" id="UP000269499">
    <property type="component" value="Unassembled WGS sequence"/>
</dbReference>
<comment type="caution">
    <text evidence="3">The sequence shown here is derived from an EMBL/GenBank/DDBJ whole genome shotgun (WGS) entry which is preliminary data.</text>
</comment>
<dbReference type="Gene3D" id="3.40.50.11810">
    <property type="match status" value="1"/>
</dbReference>
<keyword evidence="1" id="KW-0560">Oxidoreductase</keyword>
<dbReference type="EMBL" id="QMRA01000129">
    <property type="protein sequence ID" value="RLE52169.1"/>
    <property type="molecule type" value="Genomic_DNA"/>
</dbReference>
<organism evidence="3 4">
    <name type="scientific">Thermoproteota archaeon</name>
    <dbReference type="NCBI Taxonomy" id="2056631"/>
    <lineage>
        <taxon>Archaea</taxon>
        <taxon>Thermoproteota</taxon>
    </lineage>
</organism>
<evidence type="ECO:0000313" key="3">
    <source>
        <dbReference type="EMBL" id="RLE52169.1"/>
    </source>
</evidence>
<dbReference type="InterPro" id="IPR051278">
    <property type="entry name" value="HdrB/HdrD_reductase"/>
</dbReference>
<proteinExistence type="predicted"/>
<dbReference type="PANTHER" id="PTHR42947">
    <property type="entry name" value="COB--COM HETERODISULFIDE REDUCTASE SUBUNIT B 1"/>
    <property type="match status" value="1"/>
</dbReference>
<accession>A0A497EYM8</accession>
<sequence length="211" mass="23625">MCNGCWETLFEAREELLHDSNLREKINKNLKLLGKEFKGAVKVKHCTQALVEDVGLDLLQKNVKVDLKNLKVAFHPGCKLYKSEGERLANYLRDIIEALGANVVEYGIERVCCGYPLMLASVDKAIHERTKWKLDAMKDANADLIVVACPACYDQFEKAQLALRDEGLEYNLPVLHLTELIALAFGYKPAEIGLDLHGISCEPVIEKLRGG</sequence>
<dbReference type="InterPro" id="IPR004017">
    <property type="entry name" value="Cys_rich_dom"/>
</dbReference>
<dbReference type="GO" id="GO:0016491">
    <property type="term" value="F:oxidoreductase activity"/>
    <property type="evidence" value="ECO:0007669"/>
    <property type="project" value="UniProtKB-KW"/>
</dbReference>
<evidence type="ECO:0000313" key="4">
    <source>
        <dbReference type="Proteomes" id="UP000269499"/>
    </source>
</evidence>
<reference evidence="3 4" key="1">
    <citation type="submission" date="2018-06" db="EMBL/GenBank/DDBJ databases">
        <title>Extensive metabolic versatility and redundancy in microbially diverse, dynamic hydrothermal sediments.</title>
        <authorList>
            <person name="Dombrowski N."/>
            <person name="Teske A."/>
            <person name="Baker B.J."/>
        </authorList>
    </citation>
    <scope>NUCLEOTIDE SEQUENCE [LARGE SCALE GENOMIC DNA]</scope>
    <source>
        <strain evidence="3">B20_G2</strain>
    </source>
</reference>
<dbReference type="AlphaFoldDB" id="A0A497EYM8"/>
<evidence type="ECO:0000256" key="1">
    <source>
        <dbReference type="ARBA" id="ARBA00023002"/>
    </source>
</evidence>